<evidence type="ECO:0008006" key="3">
    <source>
        <dbReference type="Google" id="ProtNLM"/>
    </source>
</evidence>
<proteinExistence type="predicted"/>
<dbReference type="EMBL" id="JACHBI010000015">
    <property type="protein sequence ID" value="MBB5576974.1"/>
    <property type="molecule type" value="Genomic_DNA"/>
</dbReference>
<evidence type="ECO:0000313" key="2">
    <source>
        <dbReference type="Proteomes" id="UP000549882"/>
    </source>
</evidence>
<name>A0A7W8XWN8_9HYPH</name>
<protein>
    <recommendedName>
        <fullName evidence="3">Sir2 family NAD-dependent protein deacetylase</fullName>
    </recommendedName>
</protein>
<gene>
    <name evidence="1" type="ORF">GGD50_005621</name>
</gene>
<accession>A0A7W8XWN8</accession>
<keyword evidence="2" id="KW-1185">Reference proteome</keyword>
<dbReference type="InterPro" id="IPR014583">
    <property type="entry name" value="Uncharacterised_Sir2-like"/>
</dbReference>
<dbReference type="InterPro" id="IPR029035">
    <property type="entry name" value="DHS-like_NAD/FAD-binding_dom"/>
</dbReference>
<dbReference type="CDD" id="cd01406">
    <property type="entry name" value="SIR2-like"/>
    <property type="match status" value="1"/>
</dbReference>
<evidence type="ECO:0000313" key="1">
    <source>
        <dbReference type="EMBL" id="MBB5576974.1"/>
    </source>
</evidence>
<dbReference type="AlphaFoldDB" id="A0A7W8XWN8"/>
<comment type="caution">
    <text evidence="1">The sequence shown here is derived from an EMBL/GenBank/DDBJ whole genome shotgun (WGS) entry which is preliminary data.</text>
</comment>
<sequence length="272" mass="31081">MLDELIQSIASKNVILFVGAGVSKNLGAPTWAELIDHMGRELGYDPQVFGARGASYLTLAEFYRLEKGSIGPLRSWMDKNWNVDDEVLRKSEVHRLITEIGFPIIYTTNYDSNIEASFKLHKKEHIKIVDVRDISRIEDGHTQIVKFHGDFENDDSIVLTETDYFERLTFDYPLDVKLRSDALGKTILFIGYSLTDMNIRLLLHKIWKTWQISGHAKYRPSSYVFLPTPDPIQEVVLRQWDVKVISEDSPEPGQALEAFLNRLLPPSAKVAS</sequence>
<dbReference type="Proteomes" id="UP000549882">
    <property type="component" value="Unassembled WGS sequence"/>
</dbReference>
<organism evidence="1 2">
    <name type="scientific">Rhizobium paranaense</name>
    <dbReference type="NCBI Taxonomy" id="1650438"/>
    <lineage>
        <taxon>Bacteria</taxon>
        <taxon>Pseudomonadati</taxon>
        <taxon>Pseudomonadota</taxon>
        <taxon>Alphaproteobacteria</taxon>
        <taxon>Hyphomicrobiales</taxon>
        <taxon>Rhizobiaceae</taxon>
        <taxon>Rhizobium/Agrobacterium group</taxon>
        <taxon>Rhizobium</taxon>
    </lineage>
</organism>
<dbReference type="RefSeq" id="WP_107109878.1">
    <property type="nucleotide sequence ID" value="NZ_JACHBI010000015.1"/>
</dbReference>
<reference evidence="1 2" key="1">
    <citation type="submission" date="2020-08" db="EMBL/GenBank/DDBJ databases">
        <title>Genomic Encyclopedia of Type Strains, Phase IV (KMG-V): Genome sequencing to study the core and pangenomes of soil and plant-associated prokaryotes.</title>
        <authorList>
            <person name="Whitman W."/>
        </authorList>
    </citation>
    <scope>NUCLEOTIDE SEQUENCE [LARGE SCALE GENOMIC DNA]</scope>
    <source>
        <strain evidence="1 2">SEMIA 4064</strain>
    </source>
</reference>
<dbReference type="PIRSF" id="PIRSF033541">
    <property type="entry name" value="ORF25P_Sir2"/>
    <property type="match status" value="1"/>
</dbReference>
<dbReference type="Pfam" id="PF13289">
    <property type="entry name" value="SIR2_2"/>
    <property type="match status" value="1"/>
</dbReference>
<dbReference type="SUPFAM" id="SSF52467">
    <property type="entry name" value="DHS-like NAD/FAD-binding domain"/>
    <property type="match status" value="1"/>
</dbReference>